<feature type="compositionally biased region" description="Basic and acidic residues" evidence="14">
    <location>
        <begin position="1"/>
        <end position="18"/>
    </location>
</feature>
<dbReference type="PANTHER" id="PTHR30531">
    <property type="entry name" value="FLAGELLAR BIOSYNTHETIC PROTEIN FLHB"/>
    <property type="match status" value="1"/>
</dbReference>
<keyword evidence="8 13" id="KW-0653">Protein transport</keyword>
<dbReference type="Proteomes" id="UP000271533">
    <property type="component" value="Chromosome"/>
</dbReference>
<protein>
    <recommendedName>
        <fullName evidence="3 13">Flagellar biosynthetic protein FlhB</fullName>
    </recommendedName>
</protein>
<keyword evidence="5 13" id="KW-1003">Cell membrane</keyword>
<dbReference type="InterPro" id="IPR006136">
    <property type="entry name" value="FlhB"/>
</dbReference>
<evidence type="ECO:0000313" key="16">
    <source>
        <dbReference type="Proteomes" id="UP000271533"/>
    </source>
</evidence>
<keyword evidence="15" id="KW-0282">Flagellum</keyword>
<evidence type="ECO:0000313" key="15">
    <source>
        <dbReference type="EMBL" id="AYN24812.1"/>
    </source>
</evidence>
<feature type="transmembrane region" description="Helical" evidence="13">
    <location>
        <begin position="150"/>
        <end position="169"/>
    </location>
</feature>
<evidence type="ECO:0000256" key="12">
    <source>
        <dbReference type="ARBA" id="ARBA00025078"/>
    </source>
</evidence>
<evidence type="ECO:0000256" key="1">
    <source>
        <dbReference type="ARBA" id="ARBA00004651"/>
    </source>
</evidence>
<dbReference type="PRINTS" id="PR00950">
    <property type="entry name" value="TYPE3IMSPROT"/>
</dbReference>
<keyword evidence="15" id="KW-0966">Cell projection</keyword>
<dbReference type="GO" id="GO:0044780">
    <property type="term" value="P:bacterial-type flagellum assembly"/>
    <property type="evidence" value="ECO:0007669"/>
    <property type="project" value="InterPro"/>
</dbReference>
<dbReference type="EMBL" id="CP032759">
    <property type="protein sequence ID" value="AYN24812.1"/>
    <property type="molecule type" value="Genomic_DNA"/>
</dbReference>
<keyword evidence="6 13" id="KW-0812">Transmembrane</keyword>
<feature type="transmembrane region" description="Helical" evidence="13">
    <location>
        <begin position="89"/>
        <end position="111"/>
    </location>
</feature>
<name>A0A3G2I5V4_BUCRM</name>
<dbReference type="GO" id="GO:0009306">
    <property type="term" value="P:protein secretion"/>
    <property type="evidence" value="ECO:0007669"/>
    <property type="project" value="InterPro"/>
</dbReference>
<dbReference type="InterPro" id="IPR006135">
    <property type="entry name" value="T3SS_substrate_exporter"/>
</dbReference>
<evidence type="ECO:0000256" key="13">
    <source>
        <dbReference type="RuleBase" id="RU364091"/>
    </source>
</evidence>
<feature type="transmembrane region" description="Helical" evidence="13">
    <location>
        <begin position="189"/>
        <end position="211"/>
    </location>
</feature>
<dbReference type="NCBIfam" id="TIGR00328">
    <property type="entry name" value="flhB"/>
    <property type="match status" value="1"/>
</dbReference>
<dbReference type="GO" id="GO:0005886">
    <property type="term" value="C:plasma membrane"/>
    <property type="evidence" value="ECO:0007669"/>
    <property type="project" value="UniProtKB-SubCell"/>
</dbReference>
<evidence type="ECO:0000256" key="2">
    <source>
        <dbReference type="ARBA" id="ARBA00010690"/>
    </source>
</evidence>
<dbReference type="InterPro" id="IPR029025">
    <property type="entry name" value="T3SS_substrate_exporter_C"/>
</dbReference>
<evidence type="ECO:0000256" key="10">
    <source>
        <dbReference type="ARBA" id="ARBA00023136"/>
    </source>
</evidence>
<dbReference type="PANTHER" id="PTHR30531:SF12">
    <property type="entry name" value="FLAGELLAR BIOSYNTHETIC PROTEIN FLHB"/>
    <property type="match status" value="1"/>
</dbReference>
<gene>
    <name evidence="13 15" type="primary">flhB</name>
    <name evidence="15" type="ORF">D8S97_02545</name>
</gene>
<comment type="subcellular location">
    <subcellularLocation>
        <location evidence="1">Cell membrane</location>
        <topology evidence="1">Multi-pass membrane protein</topology>
    </subcellularLocation>
</comment>
<keyword evidence="9 13" id="KW-1133">Transmembrane helix</keyword>
<feature type="transmembrane region" description="Helical" evidence="13">
    <location>
        <begin position="33"/>
        <end position="49"/>
    </location>
</feature>
<proteinExistence type="inferred from homology"/>
<dbReference type="AlphaFoldDB" id="A0A3G2I5V4"/>
<keyword evidence="7 13" id="KW-1005">Bacterial flagellum biogenesis</keyword>
<evidence type="ECO:0000256" key="6">
    <source>
        <dbReference type="ARBA" id="ARBA00022692"/>
    </source>
</evidence>
<keyword evidence="10 13" id="KW-0472">Membrane</keyword>
<evidence type="ECO:0000256" key="4">
    <source>
        <dbReference type="ARBA" id="ARBA00022448"/>
    </source>
</evidence>
<evidence type="ECO:0000256" key="14">
    <source>
        <dbReference type="SAM" id="MobiDB-lite"/>
    </source>
</evidence>
<evidence type="ECO:0000256" key="11">
    <source>
        <dbReference type="ARBA" id="ARBA00023225"/>
    </source>
</evidence>
<feature type="region of interest" description="Disordered" evidence="14">
    <location>
        <begin position="1"/>
        <end position="23"/>
    </location>
</feature>
<dbReference type="OrthoDB" id="9807950at2"/>
<organism evidence="15 16">
    <name type="scientific">Buchnera aphidicola subsp. Rhopalosiphum maidis</name>
    <dbReference type="NCBI Taxonomy" id="118109"/>
    <lineage>
        <taxon>Bacteria</taxon>
        <taxon>Pseudomonadati</taxon>
        <taxon>Pseudomonadota</taxon>
        <taxon>Gammaproteobacteria</taxon>
        <taxon>Enterobacterales</taxon>
        <taxon>Erwiniaceae</taxon>
        <taxon>Buchnera</taxon>
    </lineage>
</organism>
<evidence type="ECO:0000256" key="3">
    <source>
        <dbReference type="ARBA" id="ARBA00021622"/>
    </source>
</evidence>
<sequence length="383" mass="45048">MNHDIKEEKTEQPTEHHIEKFKKKGQTRYSRELNSLLILIVGLLNLWWFRYSIIFELKTIIFNNFYFNESILTNKQNISLNFFIFIKKILIVFFPFLSFLIFIIIVPPILFSGIKFNFKSLQFNFKRLNPLSGLKKIFSFQTFIELLKTILKLFIISTISIWYLWIYFFKIFLLNTRSIASSLSYAFNLIAYCCIFVILGLIPIVILDILWQQWKHCKKLKMTHQEIKDEFKEREGSPQIKTRIRQQMKINLRRRMILDVPKADVVITNPIRYAIALKYDLHKMNAPKVIAKGIGETAVKIQEIATKNSVAIISAPSLARSLYRYSEIGQYIPGPLYKAVAEILAWVWKVRKWKREGGIFPEKPKNISVPSEFNITGESKSND</sequence>
<keyword evidence="11 13" id="KW-1006">Bacterial flagellum protein export</keyword>
<dbReference type="Pfam" id="PF01312">
    <property type="entry name" value="Bac_export_2"/>
    <property type="match status" value="1"/>
</dbReference>
<evidence type="ECO:0000256" key="5">
    <source>
        <dbReference type="ARBA" id="ARBA00022475"/>
    </source>
</evidence>
<dbReference type="SUPFAM" id="SSF160544">
    <property type="entry name" value="EscU C-terminal domain-like"/>
    <property type="match status" value="1"/>
</dbReference>
<dbReference type="Gene3D" id="3.40.1690.10">
    <property type="entry name" value="secretion proteins EscU"/>
    <property type="match status" value="1"/>
</dbReference>
<evidence type="ECO:0000256" key="8">
    <source>
        <dbReference type="ARBA" id="ARBA00022927"/>
    </source>
</evidence>
<keyword evidence="4 13" id="KW-0813">Transport</keyword>
<evidence type="ECO:0000256" key="9">
    <source>
        <dbReference type="ARBA" id="ARBA00022989"/>
    </source>
</evidence>
<dbReference type="RefSeq" id="WP_158361414.1">
    <property type="nucleotide sequence ID" value="NZ_CP032759.1"/>
</dbReference>
<evidence type="ECO:0000256" key="7">
    <source>
        <dbReference type="ARBA" id="ARBA00022795"/>
    </source>
</evidence>
<comment type="function">
    <text evidence="12 13">Required for formation of the rod structure in the basal body of the flagellar apparatus. Together with FliI and FliH, may constitute the export apparatus of flagellin.</text>
</comment>
<reference evidence="15 16" key="1">
    <citation type="submission" date="2018-10" db="EMBL/GenBank/DDBJ databases">
        <title>Genome sequence of the corn leaf aphid (Rhopalosiphum maidis Fitch).</title>
        <authorList>
            <person name="Chen W."/>
            <person name="Shakir S."/>
            <person name="Bigham M."/>
            <person name="Fei Z."/>
            <person name="Jander G."/>
        </authorList>
    </citation>
    <scope>NUCLEOTIDE SEQUENCE [LARGE SCALE GENOMIC DNA]</scope>
    <source>
        <strain evidence="15 16">BTI</strain>
    </source>
</reference>
<comment type="similarity">
    <text evidence="2 13">Belongs to the type III secretion exporter family.</text>
</comment>
<keyword evidence="15" id="KW-0969">Cilium</keyword>
<accession>A0A3G2I5V4</accession>